<name>A0ABQ0MGA5_9BACT</name>
<evidence type="ECO:0000256" key="9">
    <source>
        <dbReference type="ARBA" id="ARBA00023237"/>
    </source>
</evidence>
<evidence type="ECO:0000256" key="4">
    <source>
        <dbReference type="ARBA" id="ARBA00022692"/>
    </source>
</evidence>
<evidence type="ECO:0000256" key="11">
    <source>
        <dbReference type="RuleBase" id="RU003357"/>
    </source>
</evidence>
<keyword evidence="6" id="KW-0406">Ion transport</keyword>
<dbReference type="InterPro" id="IPR039426">
    <property type="entry name" value="TonB-dep_rcpt-like"/>
</dbReference>
<dbReference type="PANTHER" id="PTHR30069">
    <property type="entry name" value="TONB-DEPENDENT OUTER MEMBRANE RECEPTOR"/>
    <property type="match status" value="1"/>
</dbReference>
<dbReference type="InterPro" id="IPR036942">
    <property type="entry name" value="Beta-barrel_TonB_sf"/>
</dbReference>
<evidence type="ECO:0000259" key="13">
    <source>
        <dbReference type="Pfam" id="PF07715"/>
    </source>
</evidence>
<keyword evidence="2 10" id="KW-0813">Transport</keyword>
<evidence type="ECO:0000256" key="6">
    <source>
        <dbReference type="ARBA" id="ARBA00023065"/>
    </source>
</evidence>
<dbReference type="Proteomes" id="UP000194153">
    <property type="component" value="Unassembled WGS sequence"/>
</dbReference>
<dbReference type="Gene3D" id="2.170.130.10">
    <property type="entry name" value="TonB-dependent receptor, plug domain"/>
    <property type="match status" value="1"/>
</dbReference>
<evidence type="ECO:0000256" key="7">
    <source>
        <dbReference type="ARBA" id="ARBA00023077"/>
    </source>
</evidence>
<dbReference type="InterPro" id="IPR012910">
    <property type="entry name" value="Plug_dom"/>
</dbReference>
<keyword evidence="14" id="KW-0675">Receptor</keyword>
<gene>
    <name evidence="14" type="ORF">GPEL0_01f1354</name>
</gene>
<sequence>MLLGCTLSMMLCAPPANCDDDLRSLELYNGEGTEVVSGTRSPRPASQTAENITVVTSQDIDAINAHTLADVLSYVTGVQLEMTRTPGTPVNFEVQGSNFNHVLVLLDGVPINNLADNFPDVSSIPVQLIERVEFVKGAASSSWGNALGGGINVITKSPDPERAVGGMVSASYGERETFDARAELSGTINRFGYYLTGGKLRSDGLLSNNMSDKNNFYGKLQYDLPARGSLNMTTAVMDGESGMFGAGVNRANIDSTLVVSTIATQYQLMDHLRVEAALVTTESSAKLLRQGLVAPGTVGTMAFETEESRLGGNIQLSWLDDLQRITAGIDYEHVSAHMVNGIALVDLLNRRADRVGLYLSDTLTLGRFALTPSARFDSTGSAGDHFSPSFGVTYALTENSVLRGYTARGYSLTSLNRSASTEKVWTSQLGFETGDIPGLWLKGTLFRNDTWDIISGSTRAITYERHVKQGAEVEAKTIPVYRTSLTTGYTYIRGTHGDSGPHLNGVPKHTVQVGLRYQDYSAFQAHLNGRFIDWDNPGTGKYGAIIWDLHLRKTVEFSETSLEIFASVRNLFNGDQYLDAVYRNPGRWVELGVRCNF</sequence>
<dbReference type="Pfam" id="PF00593">
    <property type="entry name" value="TonB_dep_Rec_b-barrel"/>
    <property type="match status" value="1"/>
</dbReference>
<keyword evidence="15" id="KW-1185">Reference proteome</keyword>
<protein>
    <submittedName>
        <fullName evidence="14">TonB-dependent receptor</fullName>
    </submittedName>
</protein>
<comment type="similarity">
    <text evidence="10 11">Belongs to the TonB-dependent receptor family.</text>
</comment>
<dbReference type="Pfam" id="PF07715">
    <property type="entry name" value="Plug"/>
    <property type="match status" value="1"/>
</dbReference>
<dbReference type="InterPro" id="IPR000531">
    <property type="entry name" value="Beta-barrel_TonB"/>
</dbReference>
<dbReference type="Gene3D" id="2.40.170.20">
    <property type="entry name" value="TonB-dependent receptor, beta-barrel domain"/>
    <property type="match status" value="1"/>
</dbReference>
<feature type="domain" description="TonB-dependent receptor plug" evidence="13">
    <location>
        <begin position="46"/>
        <end position="149"/>
    </location>
</feature>
<dbReference type="EMBL" id="BDQG01000001">
    <property type="protein sequence ID" value="GAW66127.1"/>
    <property type="molecule type" value="Genomic_DNA"/>
</dbReference>
<evidence type="ECO:0000256" key="1">
    <source>
        <dbReference type="ARBA" id="ARBA00004571"/>
    </source>
</evidence>
<keyword evidence="8 10" id="KW-0472">Membrane</keyword>
<evidence type="ECO:0000313" key="14">
    <source>
        <dbReference type="EMBL" id="GAW66127.1"/>
    </source>
</evidence>
<reference evidence="14 15" key="1">
    <citation type="submission" date="2017-04" db="EMBL/GenBank/DDBJ databases">
        <authorList>
            <consortium name="Geobacter pelophilus Genome Sequencing"/>
            <person name="Aoyagi T."/>
            <person name="Koike H."/>
            <person name="Hori T."/>
        </authorList>
    </citation>
    <scope>NUCLEOTIDE SEQUENCE [LARGE SCALE GENOMIC DNA]</scope>
    <source>
        <strain evidence="14 15">Drf2</strain>
    </source>
</reference>
<evidence type="ECO:0000313" key="15">
    <source>
        <dbReference type="Proteomes" id="UP000194153"/>
    </source>
</evidence>
<evidence type="ECO:0000256" key="10">
    <source>
        <dbReference type="PROSITE-ProRule" id="PRU01360"/>
    </source>
</evidence>
<keyword evidence="4 10" id="KW-0812">Transmembrane</keyword>
<evidence type="ECO:0000256" key="8">
    <source>
        <dbReference type="ARBA" id="ARBA00023136"/>
    </source>
</evidence>
<evidence type="ECO:0000256" key="2">
    <source>
        <dbReference type="ARBA" id="ARBA00022448"/>
    </source>
</evidence>
<comment type="subcellular location">
    <subcellularLocation>
        <location evidence="1 10">Cell outer membrane</location>
        <topology evidence="1 10">Multi-pass membrane protein</topology>
    </subcellularLocation>
</comment>
<evidence type="ECO:0000256" key="3">
    <source>
        <dbReference type="ARBA" id="ARBA00022452"/>
    </source>
</evidence>
<evidence type="ECO:0000259" key="12">
    <source>
        <dbReference type="Pfam" id="PF00593"/>
    </source>
</evidence>
<evidence type="ECO:0000256" key="5">
    <source>
        <dbReference type="ARBA" id="ARBA00022729"/>
    </source>
</evidence>
<reference evidence="15" key="2">
    <citation type="submission" date="2017-05" db="EMBL/GenBank/DDBJ databases">
        <title>Draft genome sequence of Geobacter pelophilus, a iron(III)-reducing bacteria.</title>
        <authorList>
            <person name="Aoyagi T."/>
            <person name="Koike H."/>
            <person name="Morita T."/>
            <person name="Sato Y."/>
            <person name="Habe H."/>
            <person name="Hori T."/>
        </authorList>
    </citation>
    <scope>NUCLEOTIDE SEQUENCE [LARGE SCALE GENOMIC DNA]</scope>
    <source>
        <strain evidence="15">Drf2</strain>
    </source>
</reference>
<keyword evidence="3 10" id="KW-1134">Transmembrane beta strand</keyword>
<dbReference type="InterPro" id="IPR037066">
    <property type="entry name" value="Plug_dom_sf"/>
</dbReference>
<dbReference type="PANTHER" id="PTHR30069:SF53">
    <property type="entry name" value="COLICIN I RECEPTOR-RELATED"/>
    <property type="match status" value="1"/>
</dbReference>
<dbReference type="PROSITE" id="PS52016">
    <property type="entry name" value="TONB_DEPENDENT_REC_3"/>
    <property type="match status" value="1"/>
</dbReference>
<keyword evidence="9 10" id="KW-0998">Cell outer membrane</keyword>
<organism evidence="14 15">
    <name type="scientific">Geoanaerobacter pelophilus</name>
    <dbReference type="NCBI Taxonomy" id="60036"/>
    <lineage>
        <taxon>Bacteria</taxon>
        <taxon>Pseudomonadati</taxon>
        <taxon>Thermodesulfobacteriota</taxon>
        <taxon>Desulfuromonadia</taxon>
        <taxon>Geobacterales</taxon>
        <taxon>Geobacteraceae</taxon>
        <taxon>Geoanaerobacter</taxon>
    </lineage>
</organism>
<comment type="caution">
    <text evidence="14">The sequence shown here is derived from an EMBL/GenBank/DDBJ whole genome shotgun (WGS) entry which is preliminary data.</text>
</comment>
<keyword evidence="5" id="KW-0732">Signal</keyword>
<proteinExistence type="inferred from homology"/>
<keyword evidence="7 11" id="KW-0798">TonB box</keyword>
<accession>A0ABQ0MGA5</accession>
<feature type="domain" description="TonB-dependent receptor-like beta-barrel" evidence="12">
    <location>
        <begin position="190"/>
        <end position="571"/>
    </location>
</feature>
<dbReference type="SUPFAM" id="SSF56935">
    <property type="entry name" value="Porins"/>
    <property type="match status" value="1"/>
</dbReference>